<comment type="subcellular location">
    <subcellularLocation>
        <location evidence="1 10">Cell outer membrane</location>
        <topology evidence="1 10">Multi-pass membrane protein</topology>
    </subcellularLocation>
</comment>
<evidence type="ECO:0000256" key="7">
    <source>
        <dbReference type="ARBA" id="ARBA00023077"/>
    </source>
</evidence>
<feature type="domain" description="TonB-dependent receptor-like beta-barrel" evidence="14">
    <location>
        <begin position="251"/>
        <end position="654"/>
    </location>
</feature>
<evidence type="ECO:0000256" key="1">
    <source>
        <dbReference type="ARBA" id="ARBA00004571"/>
    </source>
</evidence>
<dbReference type="Proteomes" id="UP000186905">
    <property type="component" value="Unassembled WGS sequence"/>
</dbReference>
<reference evidence="16 17" key="1">
    <citation type="submission" date="2016-09" db="EMBL/GenBank/DDBJ databases">
        <title>Photobacterium proteolyticum sp. nov. a protease producing bacterium isolated from ocean sediments of Laizhou Bay.</title>
        <authorList>
            <person name="Li Y."/>
        </authorList>
    </citation>
    <scope>NUCLEOTIDE SEQUENCE [LARGE SCALE GENOMIC DNA]</scope>
    <source>
        <strain evidence="16 17">13-12</strain>
    </source>
</reference>
<evidence type="ECO:0000256" key="5">
    <source>
        <dbReference type="ARBA" id="ARBA00022692"/>
    </source>
</evidence>
<dbReference type="GO" id="GO:0009279">
    <property type="term" value="C:cell outer membrane"/>
    <property type="evidence" value="ECO:0007669"/>
    <property type="project" value="UniProtKB-SubCell"/>
</dbReference>
<dbReference type="NCBIfam" id="TIGR01785">
    <property type="entry name" value="TonB-hemin"/>
    <property type="match status" value="1"/>
</dbReference>
<evidence type="ECO:0000256" key="11">
    <source>
        <dbReference type="PROSITE-ProRule" id="PRU10144"/>
    </source>
</evidence>
<evidence type="ECO:0000256" key="10">
    <source>
        <dbReference type="PROSITE-ProRule" id="PRU01360"/>
    </source>
</evidence>
<dbReference type="GO" id="GO:0015232">
    <property type="term" value="F:heme transmembrane transporter activity"/>
    <property type="evidence" value="ECO:0007669"/>
    <property type="project" value="InterPro"/>
</dbReference>
<dbReference type="STRING" id="1903952.BIT28_23405"/>
<evidence type="ECO:0008006" key="18">
    <source>
        <dbReference type="Google" id="ProtNLM"/>
    </source>
</evidence>
<dbReference type="InterPro" id="IPR011276">
    <property type="entry name" value="TonB_haem/Hb_rcpt"/>
</dbReference>
<keyword evidence="7 12" id="KW-0798">TonB box</keyword>
<dbReference type="GO" id="GO:0015344">
    <property type="term" value="F:siderophore uptake transmembrane transporter activity"/>
    <property type="evidence" value="ECO:0007669"/>
    <property type="project" value="TreeGrafter"/>
</dbReference>
<evidence type="ECO:0000259" key="15">
    <source>
        <dbReference type="Pfam" id="PF07715"/>
    </source>
</evidence>
<gene>
    <name evidence="16" type="ORF">BIT28_23405</name>
</gene>
<dbReference type="InterPro" id="IPR010917">
    <property type="entry name" value="TonB_rcpt_CS"/>
</dbReference>
<keyword evidence="5 10" id="KW-0812">Transmembrane</keyword>
<evidence type="ECO:0000313" key="17">
    <source>
        <dbReference type="Proteomes" id="UP000186905"/>
    </source>
</evidence>
<dbReference type="CDD" id="cd01347">
    <property type="entry name" value="ligand_gated_channel"/>
    <property type="match status" value="1"/>
</dbReference>
<dbReference type="InterPro" id="IPR037066">
    <property type="entry name" value="Plug_dom_sf"/>
</dbReference>
<keyword evidence="4 10" id="KW-1134">Transmembrane beta strand</keyword>
<evidence type="ECO:0000256" key="4">
    <source>
        <dbReference type="ARBA" id="ARBA00022452"/>
    </source>
</evidence>
<dbReference type="Pfam" id="PF07715">
    <property type="entry name" value="Plug"/>
    <property type="match status" value="1"/>
</dbReference>
<dbReference type="OrthoDB" id="9760494at2"/>
<dbReference type="SUPFAM" id="SSF56935">
    <property type="entry name" value="Porins"/>
    <property type="match status" value="1"/>
</dbReference>
<organism evidence="16 17">
    <name type="scientific">Photobacterium proteolyticum</name>
    <dbReference type="NCBI Taxonomy" id="1903952"/>
    <lineage>
        <taxon>Bacteria</taxon>
        <taxon>Pseudomonadati</taxon>
        <taxon>Pseudomonadota</taxon>
        <taxon>Gammaproteobacteria</taxon>
        <taxon>Vibrionales</taxon>
        <taxon>Vibrionaceae</taxon>
        <taxon>Photobacterium</taxon>
    </lineage>
</organism>
<dbReference type="PANTHER" id="PTHR30069">
    <property type="entry name" value="TONB-DEPENDENT OUTER MEMBRANE RECEPTOR"/>
    <property type="match status" value="1"/>
</dbReference>
<dbReference type="AlphaFoldDB" id="A0A1Q9H1Y7"/>
<keyword evidence="6 13" id="KW-0732">Signal</keyword>
<dbReference type="InterPro" id="IPR000531">
    <property type="entry name" value="Beta-barrel_TonB"/>
</dbReference>
<evidence type="ECO:0000256" key="6">
    <source>
        <dbReference type="ARBA" id="ARBA00022729"/>
    </source>
</evidence>
<feature type="short sequence motif" description="TonB C-terminal box" evidence="11">
    <location>
        <begin position="671"/>
        <end position="688"/>
    </location>
</feature>
<evidence type="ECO:0000256" key="13">
    <source>
        <dbReference type="SAM" id="SignalP"/>
    </source>
</evidence>
<accession>A0A1Q9H1Y7</accession>
<name>A0A1Q9H1Y7_9GAMM</name>
<keyword evidence="9 10" id="KW-0998">Cell outer membrane</keyword>
<dbReference type="Gene3D" id="2.40.170.20">
    <property type="entry name" value="TonB-dependent receptor, beta-barrel domain"/>
    <property type="match status" value="1"/>
</dbReference>
<dbReference type="Gene3D" id="2.170.130.10">
    <property type="entry name" value="TonB-dependent receptor, plug domain"/>
    <property type="match status" value="1"/>
</dbReference>
<sequence length="688" mass="76319">MLRSKISLAICTALVCSTTQAQTETPTFYLEKITVIGSSIDSESDTTQSIDIISRDEIRNSNAQTIPDVFKSSPNVEITGGPNASVKSISIRGLDQDHVNVTIDGARQSYSHSKKGSWAINPNYLKSATVTNGTSSGAAAGAVKLEFISAYDLLKPGASFGGLVNTGFRSNNEQQTLSGSLFGLHNNFDWLFSATDSSRNPYSIGGGYQRDGSDTYYKTGGEEQSYLFKSGYDLSSDQRLEVSIYIDKSKWDQVRQDYGYNSRDYTNAVLTYSNEALGNDLVDFHANVYINQVDTYTVEYTDETKVTTSDTQKISDDSYGFILTNNSQLNNVFEETLLHYGVSGHFTSHKGEIGTLEDGAWIDESAQSEPSANSHQLGTWINAQMDLGNGFTLTPSLRYDEFYVESSNAEFEGQALLRDGRTENQWSTGLRLNQQLSEKLALFAAYDEALTAPRLSELFTSGRGFKPDPNLKSERSQNKEIGLTFKNKALLTDDDSLLAKVNIFQNDIKDYIGTDYSDPNYKDGVKVNRDKIRLRGGEILTQYQFNTWITSASYAVTIGEDLKTGQYLSDMPSDKIVVSIENQLDEEWRLGGKATHALKRHRVPTASTEAGGELVPIPENERQSVPAWTTVDVYAEYIPAKLEDLTLSMSVTNLFDEAYALQNDSRADSKAEYYEEGRSININLAYNF</sequence>
<dbReference type="PROSITE" id="PS01156">
    <property type="entry name" value="TONB_DEPENDENT_REC_2"/>
    <property type="match status" value="1"/>
</dbReference>
<evidence type="ECO:0000256" key="8">
    <source>
        <dbReference type="ARBA" id="ARBA00023136"/>
    </source>
</evidence>
<dbReference type="InterPro" id="IPR012910">
    <property type="entry name" value="Plug_dom"/>
</dbReference>
<dbReference type="Pfam" id="PF00593">
    <property type="entry name" value="TonB_dep_Rec_b-barrel"/>
    <property type="match status" value="1"/>
</dbReference>
<evidence type="ECO:0000256" key="3">
    <source>
        <dbReference type="ARBA" id="ARBA00022448"/>
    </source>
</evidence>
<dbReference type="GO" id="GO:0044718">
    <property type="term" value="P:siderophore transmembrane transport"/>
    <property type="evidence" value="ECO:0007669"/>
    <property type="project" value="TreeGrafter"/>
</dbReference>
<keyword evidence="17" id="KW-1185">Reference proteome</keyword>
<keyword evidence="3 10" id="KW-0813">Transport</keyword>
<dbReference type="EMBL" id="MJIL01000031">
    <property type="protein sequence ID" value="OLQ81831.1"/>
    <property type="molecule type" value="Genomic_DNA"/>
</dbReference>
<evidence type="ECO:0000259" key="14">
    <source>
        <dbReference type="Pfam" id="PF00593"/>
    </source>
</evidence>
<dbReference type="PANTHER" id="PTHR30069:SF41">
    <property type="entry name" value="HEME_HEMOPEXIN UTILIZATION PROTEIN C"/>
    <property type="match status" value="1"/>
</dbReference>
<feature type="chain" id="PRO_5010192243" description="TonB-dependent receptor" evidence="13">
    <location>
        <begin position="22"/>
        <end position="688"/>
    </location>
</feature>
<comment type="similarity">
    <text evidence="2 10 12">Belongs to the TonB-dependent receptor family.</text>
</comment>
<dbReference type="InterPro" id="IPR036942">
    <property type="entry name" value="Beta-barrel_TonB_sf"/>
</dbReference>
<evidence type="ECO:0000256" key="2">
    <source>
        <dbReference type="ARBA" id="ARBA00009810"/>
    </source>
</evidence>
<keyword evidence="8 10" id="KW-0472">Membrane</keyword>
<evidence type="ECO:0000256" key="12">
    <source>
        <dbReference type="RuleBase" id="RU003357"/>
    </source>
</evidence>
<dbReference type="PROSITE" id="PS52016">
    <property type="entry name" value="TONB_DEPENDENT_REC_3"/>
    <property type="match status" value="1"/>
</dbReference>
<evidence type="ECO:0000313" key="16">
    <source>
        <dbReference type="EMBL" id="OLQ81831.1"/>
    </source>
</evidence>
<comment type="caution">
    <text evidence="16">The sequence shown here is derived from an EMBL/GenBank/DDBJ whole genome shotgun (WGS) entry which is preliminary data.</text>
</comment>
<evidence type="ECO:0000256" key="9">
    <source>
        <dbReference type="ARBA" id="ARBA00023237"/>
    </source>
</evidence>
<proteinExistence type="inferred from homology"/>
<protein>
    <recommendedName>
        <fullName evidence="18">TonB-dependent receptor</fullName>
    </recommendedName>
</protein>
<feature type="domain" description="TonB-dependent receptor plug" evidence="15">
    <location>
        <begin position="43"/>
        <end position="136"/>
    </location>
</feature>
<feature type="signal peptide" evidence="13">
    <location>
        <begin position="1"/>
        <end position="21"/>
    </location>
</feature>
<dbReference type="InterPro" id="IPR039426">
    <property type="entry name" value="TonB-dep_rcpt-like"/>
</dbReference>